<evidence type="ECO:0000256" key="1">
    <source>
        <dbReference type="ARBA" id="ARBA00004984"/>
    </source>
</evidence>
<dbReference type="InterPro" id="IPR006680">
    <property type="entry name" value="Amidohydro-rel"/>
</dbReference>
<comment type="function">
    <text evidence="8">Catalyzes the hydrolytic deamination of guanine, producing xanthine and ammonia.</text>
</comment>
<evidence type="ECO:0000259" key="10">
    <source>
        <dbReference type="Pfam" id="PF01979"/>
    </source>
</evidence>
<sequence>MNRTVYFIVCLLCLGVTMSASAATQAYRASLLYFTADPTRDANATHYLEDGLLLIRDGHVVAASDYASVPAAQRRQLTITDYRGKLLLPGFVDTHIHFPQTEMIASYGEQLLEWLNSYTFPTERKFADAGYARQRAGFFIDELLRNGTTTALVFATVHPQSVDALFEAAAAKQMRLIAGKVLMDRNAPDYLRDTAQRGYDESRALIRKWHHHGRLLYAVTPRFAPTSTPQQLALAGKLLQEFPDVYLQTHLSENKNEIAWVKSLFPERKGYLDVYDHYGLAGPRSLFAHAIHLEDGEAQTLAARGAAVAFCPTSNLFLGSGLFRLHPLKQAGVRVGLGTDVGAGTSFSMLQTLNEGYKVQQLQGEKLSAREGLYQATLGGAEALQLADRIGSFQPGREADFVVLEWGATPLQQLRQSQARTLDDRLFALMMQGDDRNVVATYVNGEQAYRRP</sequence>
<dbReference type="InterPro" id="IPR032466">
    <property type="entry name" value="Metal_Hydrolase"/>
</dbReference>
<reference evidence="12" key="1">
    <citation type="journal article" date="2019" name="Int. J. Syst. Evol. Microbiol.">
        <title>The Global Catalogue of Microorganisms (GCM) 10K type strain sequencing project: providing services to taxonomists for standard genome sequencing and annotation.</title>
        <authorList>
            <consortium name="The Broad Institute Genomics Platform"/>
            <consortium name="The Broad Institute Genome Sequencing Center for Infectious Disease"/>
            <person name="Wu L."/>
            <person name="Ma J."/>
        </authorList>
    </citation>
    <scope>NUCLEOTIDE SEQUENCE [LARGE SCALE GENOMIC DNA]</scope>
    <source>
        <strain evidence="12">CCUG 54939</strain>
    </source>
</reference>
<dbReference type="NCBIfam" id="NF006679">
    <property type="entry name" value="PRK09228.1"/>
    <property type="match status" value="1"/>
</dbReference>
<keyword evidence="9" id="KW-0732">Signal</keyword>
<feature type="signal peptide" evidence="9">
    <location>
        <begin position="1"/>
        <end position="22"/>
    </location>
</feature>
<keyword evidence="4 8" id="KW-0479">Metal-binding</keyword>
<dbReference type="GO" id="GO:0008892">
    <property type="term" value="F:guanine deaminase activity"/>
    <property type="evidence" value="ECO:0007669"/>
    <property type="project" value="UniProtKB-EC"/>
</dbReference>
<comment type="similarity">
    <text evidence="2 8">Belongs to the metallo-dependent hydrolases superfamily. ATZ/TRZ family.</text>
</comment>
<comment type="cofactor">
    <cofactor evidence="8">
        <name>Zn(2+)</name>
        <dbReference type="ChEBI" id="CHEBI:29105"/>
    </cofactor>
    <text evidence="8">Binds 1 zinc ion per subunit.</text>
</comment>
<evidence type="ECO:0000256" key="9">
    <source>
        <dbReference type="SAM" id="SignalP"/>
    </source>
</evidence>
<gene>
    <name evidence="11" type="primary">guaD</name>
    <name evidence="11" type="ORF">ACFOSS_08955</name>
</gene>
<dbReference type="SUPFAM" id="SSF51556">
    <property type="entry name" value="Metallo-dependent hydrolases"/>
    <property type="match status" value="1"/>
</dbReference>
<feature type="chain" id="PRO_5045219733" description="Guanine deaminase" evidence="9">
    <location>
        <begin position="23"/>
        <end position="452"/>
    </location>
</feature>
<evidence type="ECO:0000256" key="3">
    <source>
        <dbReference type="ARBA" id="ARBA00012781"/>
    </source>
</evidence>
<dbReference type="Proteomes" id="UP001595692">
    <property type="component" value="Unassembled WGS sequence"/>
</dbReference>
<accession>A0ABV8CNT5</accession>
<keyword evidence="12" id="KW-1185">Reference proteome</keyword>
<dbReference type="EMBL" id="JBHSAF010000007">
    <property type="protein sequence ID" value="MFC3913594.1"/>
    <property type="molecule type" value="Genomic_DNA"/>
</dbReference>
<evidence type="ECO:0000313" key="11">
    <source>
        <dbReference type="EMBL" id="MFC3913594.1"/>
    </source>
</evidence>
<dbReference type="InterPro" id="IPR014311">
    <property type="entry name" value="Guanine_deaminase"/>
</dbReference>
<organism evidence="11 12">
    <name type="scientific">Pseudaeromonas sharmana</name>
    <dbReference type="NCBI Taxonomy" id="328412"/>
    <lineage>
        <taxon>Bacteria</taxon>
        <taxon>Pseudomonadati</taxon>
        <taxon>Pseudomonadota</taxon>
        <taxon>Gammaproteobacteria</taxon>
        <taxon>Aeromonadales</taxon>
        <taxon>Aeromonadaceae</taxon>
        <taxon>Pseudaeromonas</taxon>
    </lineage>
</organism>
<proteinExistence type="inferred from homology"/>
<dbReference type="InterPro" id="IPR051607">
    <property type="entry name" value="Metallo-dep_hydrolases"/>
</dbReference>
<comment type="pathway">
    <text evidence="1 8">Purine metabolism; guanine degradation; xanthine from guanine: step 1/1.</text>
</comment>
<evidence type="ECO:0000256" key="2">
    <source>
        <dbReference type="ARBA" id="ARBA00006745"/>
    </source>
</evidence>
<dbReference type="EC" id="3.5.4.3" evidence="3 7"/>
<name>A0ABV8CNT5_9GAMM</name>
<dbReference type="InterPro" id="IPR011059">
    <property type="entry name" value="Metal-dep_hydrolase_composite"/>
</dbReference>
<keyword evidence="6 8" id="KW-0862">Zinc</keyword>
<evidence type="ECO:0000256" key="7">
    <source>
        <dbReference type="NCBIfam" id="TIGR02967"/>
    </source>
</evidence>
<dbReference type="Gene3D" id="2.30.40.10">
    <property type="entry name" value="Urease, subunit C, domain 1"/>
    <property type="match status" value="1"/>
</dbReference>
<dbReference type="RefSeq" id="WP_377151975.1">
    <property type="nucleotide sequence ID" value="NZ_JBHSAF010000007.1"/>
</dbReference>
<evidence type="ECO:0000313" key="12">
    <source>
        <dbReference type="Proteomes" id="UP001595692"/>
    </source>
</evidence>
<keyword evidence="5 8" id="KW-0378">Hydrolase</keyword>
<evidence type="ECO:0000256" key="6">
    <source>
        <dbReference type="ARBA" id="ARBA00022833"/>
    </source>
</evidence>
<protein>
    <recommendedName>
        <fullName evidence="3 7">Guanine deaminase</fullName>
        <shortName evidence="8">Guanase</shortName>
        <ecNumber evidence="3 7">3.5.4.3</ecNumber>
    </recommendedName>
    <alternativeName>
        <fullName evidence="8">Guanine aminohydrolase</fullName>
    </alternativeName>
</protein>
<dbReference type="PANTHER" id="PTHR11271:SF6">
    <property type="entry name" value="GUANINE DEAMINASE"/>
    <property type="match status" value="1"/>
</dbReference>
<dbReference type="CDD" id="cd01303">
    <property type="entry name" value="GDEase"/>
    <property type="match status" value="1"/>
</dbReference>
<dbReference type="Pfam" id="PF01979">
    <property type="entry name" value="Amidohydro_1"/>
    <property type="match status" value="1"/>
</dbReference>
<comment type="caution">
    <text evidence="11">The sequence shown here is derived from an EMBL/GenBank/DDBJ whole genome shotgun (WGS) entry which is preliminary data.</text>
</comment>
<dbReference type="SUPFAM" id="SSF51338">
    <property type="entry name" value="Composite domain of metallo-dependent hydrolases"/>
    <property type="match status" value="1"/>
</dbReference>
<evidence type="ECO:0000256" key="5">
    <source>
        <dbReference type="ARBA" id="ARBA00022801"/>
    </source>
</evidence>
<dbReference type="PANTHER" id="PTHR11271">
    <property type="entry name" value="GUANINE DEAMINASE"/>
    <property type="match status" value="1"/>
</dbReference>
<evidence type="ECO:0000256" key="8">
    <source>
        <dbReference type="RuleBase" id="RU366009"/>
    </source>
</evidence>
<comment type="catalytic activity">
    <reaction evidence="8">
        <text>guanine + H2O + H(+) = xanthine + NH4(+)</text>
        <dbReference type="Rhea" id="RHEA:14665"/>
        <dbReference type="ChEBI" id="CHEBI:15377"/>
        <dbReference type="ChEBI" id="CHEBI:15378"/>
        <dbReference type="ChEBI" id="CHEBI:16235"/>
        <dbReference type="ChEBI" id="CHEBI:17712"/>
        <dbReference type="ChEBI" id="CHEBI:28938"/>
        <dbReference type="EC" id="3.5.4.3"/>
    </reaction>
</comment>
<dbReference type="Gene3D" id="3.20.20.140">
    <property type="entry name" value="Metal-dependent hydrolases"/>
    <property type="match status" value="1"/>
</dbReference>
<feature type="domain" description="Amidohydrolase-related" evidence="10">
    <location>
        <begin position="87"/>
        <end position="446"/>
    </location>
</feature>
<dbReference type="NCBIfam" id="TIGR02967">
    <property type="entry name" value="guan_deamin"/>
    <property type="match status" value="1"/>
</dbReference>
<evidence type="ECO:0000256" key="4">
    <source>
        <dbReference type="ARBA" id="ARBA00022723"/>
    </source>
</evidence>